<proteinExistence type="predicted"/>
<feature type="compositionally biased region" description="Basic and acidic residues" evidence="1">
    <location>
        <begin position="48"/>
        <end position="59"/>
    </location>
</feature>
<evidence type="ECO:0000313" key="3">
    <source>
        <dbReference type="Proteomes" id="UP001295684"/>
    </source>
</evidence>
<dbReference type="EMBL" id="CAMPGE010007294">
    <property type="protein sequence ID" value="CAI2366214.1"/>
    <property type="molecule type" value="Genomic_DNA"/>
</dbReference>
<feature type="region of interest" description="Disordered" evidence="1">
    <location>
        <begin position="48"/>
        <end position="97"/>
    </location>
</feature>
<keyword evidence="3" id="KW-1185">Reference proteome</keyword>
<organism evidence="2 3">
    <name type="scientific">Euplotes crassus</name>
    <dbReference type="NCBI Taxonomy" id="5936"/>
    <lineage>
        <taxon>Eukaryota</taxon>
        <taxon>Sar</taxon>
        <taxon>Alveolata</taxon>
        <taxon>Ciliophora</taxon>
        <taxon>Intramacronucleata</taxon>
        <taxon>Spirotrichea</taxon>
        <taxon>Hypotrichia</taxon>
        <taxon>Euplotida</taxon>
        <taxon>Euplotidae</taxon>
        <taxon>Moneuplotes</taxon>
    </lineage>
</organism>
<feature type="compositionally biased region" description="Polar residues" evidence="1">
    <location>
        <begin position="421"/>
        <end position="434"/>
    </location>
</feature>
<reference evidence="2" key="1">
    <citation type="submission" date="2023-07" db="EMBL/GenBank/DDBJ databases">
        <authorList>
            <consortium name="AG Swart"/>
            <person name="Singh M."/>
            <person name="Singh A."/>
            <person name="Seah K."/>
            <person name="Emmerich C."/>
        </authorList>
    </citation>
    <scope>NUCLEOTIDE SEQUENCE</scope>
    <source>
        <strain evidence="2">DP1</strain>
    </source>
</reference>
<dbReference type="AlphaFoldDB" id="A0AAD1UJ78"/>
<feature type="compositionally biased region" description="Basic and acidic residues" evidence="1">
    <location>
        <begin position="68"/>
        <end position="97"/>
    </location>
</feature>
<feature type="region of interest" description="Disordered" evidence="1">
    <location>
        <begin position="1"/>
        <end position="36"/>
    </location>
</feature>
<name>A0AAD1UJ78_EUPCR</name>
<evidence type="ECO:0000313" key="2">
    <source>
        <dbReference type="EMBL" id="CAI2366214.1"/>
    </source>
</evidence>
<protein>
    <submittedName>
        <fullName evidence="2">Uncharacterized protein</fullName>
    </submittedName>
</protein>
<feature type="region of interest" description="Disordered" evidence="1">
    <location>
        <begin position="158"/>
        <end position="178"/>
    </location>
</feature>
<comment type="caution">
    <text evidence="2">The sequence shown here is derived from an EMBL/GenBank/DDBJ whole genome shotgun (WGS) entry which is preliminary data.</text>
</comment>
<accession>A0AAD1UJ78</accession>
<feature type="compositionally biased region" description="Low complexity" evidence="1">
    <location>
        <begin position="474"/>
        <end position="483"/>
    </location>
</feature>
<feature type="region of interest" description="Disordered" evidence="1">
    <location>
        <begin position="416"/>
        <end position="493"/>
    </location>
</feature>
<evidence type="ECO:0000256" key="1">
    <source>
        <dbReference type="SAM" id="MobiDB-lite"/>
    </source>
</evidence>
<gene>
    <name evidence="2" type="ORF">ECRASSUSDP1_LOCUS7485</name>
</gene>
<feature type="compositionally biased region" description="Polar residues" evidence="1">
    <location>
        <begin position="158"/>
        <end position="169"/>
    </location>
</feature>
<sequence>MSNIHSGKRSPSCDFNDIDEGEGNEIATPVNQSTTKMDVETLLKKSQQFRDEIDRKRAQIETSPPRVQEFRRELSPQHDTRSVPLDYNERSNDDNSDLQFKRKYTEQNSNEIVIQENQSKCNTYDYNSSNNQNIRKNFEVSSDRIDSQNYYKGYMQSNLLNTPDGDTQNISKSKKKVSISMNETPGNFISRYKNKMQRKNNVSPPLHAKGRSSIMASPKTALSNRSTTTVKSYNFRIGHSNKSNRFTGTSPRNPYYKKKSRAATNEGYAAALQKEYQHEQFHMQTISKLMKEIEDIKMLYQSREEKLSNEIAQEREMFKLTLANKDQKIKDQEANIHMLETLAQETESTGKTKVEHFESTIQECVKKLQDEQSINHQLKNENNTLKIQIGQLQKTVEGQKAAHESLRNQLAEVYKEKQRESQQQQNYNYVPQTRDNIDERPKSYSHQVNKKEPEPEKIPMTSRWAKPVSEITNPAAPSSTSTPRPDGYGYKSSFTRNPNKETCMMEKYCSNSIGQILNWGQ</sequence>
<dbReference type="Proteomes" id="UP001295684">
    <property type="component" value="Unassembled WGS sequence"/>
</dbReference>